<sequence length="226" mass="25577">MPRKHKAGFLDACAEAFFTTSQQWAQRRKLRAFPNRDQGRDYHWSQMHTDDPRPKYRGWESFSRPPHVPSSPTLPLDPSTFTVTEELEDSASEYQNKTTWMYNTSGPRRAEEDGEGEEKDSDEDDVTRRGDNEDDEEEQVGEYEQRPDTPSARLPHLGHDRCVDAWLENVASSEDDSDSPNEDKSSSSDSVTSDRGSSIHPNDSISFVSVKPTQLPALCPGGARDR</sequence>
<feature type="region of interest" description="Disordered" evidence="1">
    <location>
        <begin position="31"/>
        <end position="226"/>
    </location>
</feature>
<feature type="compositionally biased region" description="Acidic residues" evidence="1">
    <location>
        <begin position="132"/>
        <end position="141"/>
    </location>
</feature>
<feature type="compositionally biased region" description="Acidic residues" evidence="1">
    <location>
        <begin position="112"/>
        <end position="125"/>
    </location>
</feature>
<dbReference type="Proteomes" id="UP000749293">
    <property type="component" value="Unassembled WGS sequence"/>
</dbReference>
<evidence type="ECO:0000313" key="3">
    <source>
        <dbReference type="Proteomes" id="UP000749293"/>
    </source>
</evidence>
<feature type="compositionally biased region" description="Basic and acidic residues" evidence="1">
    <location>
        <begin position="37"/>
        <end position="58"/>
    </location>
</feature>
<reference evidence="2" key="1">
    <citation type="submission" date="2020-03" db="EMBL/GenBank/DDBJ databases">
        <title>Site-based positive gene gene selection in Geosmithia morbida across the United States reveals a broad range of putative effectors and factors for local host and environmental adapation.</title>
        <authorList>
            <person name="Onufrak A."/>
            <person name="Murdoch R.W."/>
            <person name="Gazis R."/>
            <person name="Huff M."/>
            <person name="Staton M."/>
            <person name="Klingeman W."/>
            <person name="Hadziabdic D."/>
        </authorList>
    </citation>
    <scope>NUCLEOTIDE SEQUENCE</scope>
    <source>
        <strain evidence="2">1262</strain>
    </source>
</reference>
<protein>
    <submittedName>
        <fullName evidence="2">Uncharacterized protein</fullName>
    </submittedName>
</protein>
<organism evidence="2 3">
    <name type="scientific">Geosmithia morbida</name>
    <dbReference type="NCBI Taxonomy" id="1094350"/>
    <lineage>
        <taxon>Eukaryota</taxon>
        <taxon>Fungi</taxon>
        <taxon>Dikarya</taxon>
        <taxon>Ascomycota</taxon>
        <taxon>Pezizomycotina</taxon>
        <taxon>Sordariomycetes</taxon>
        <taxon>Hypocreomycetidae</taxon>
        <taxon>Hypocreales</taxon>
        <taxon>Bionectriaceae</taxon>
        <taxon>Geosmithia</taxon>
    </lineage>
</organism>
<evidence type="ECO:0000256" key="1">
    <source>
        <dbReference type="SAM" id="MobiDB-lite"/>
    </source>
</evidence>
<proteinExistence type="predicted"/>
<accession>A0A9P4YQV8</accession>
<keyword evidence="3" id="KW-1185">Reference proteome</keyword>
<dbReference type="RefSeq" id="XP_035318603.1">
    <property type="nucleotide sequence ID" value="XM_035465615.1"/>
</dbReference>
<dbReference type="EMBL" id="JAANYQ010000020">
    <property type="protein sequence ID" value="KAF4119951.1"/>
    <property type="molecule type" value="Genomic_DNA"/>
</dbReference>
<evidence type="ECO:0000313" key="2">
    <source>
        <dbReference type="EMBL" id="KAF4119951.1"/>
    </source>
</evidence>
<dbReference type="GeneID" id="55969867"/>
<name>A0A9P4YQV8_9HYPO</name>
<feature type="compositionally biased region" description="Low complexity" evidence="1">
    <location>
        <begin position="70"/>
        <end position="80"/>
    </location>
</feature>
<gene>
    <name evidence="2" type="ORF">GMORB2_3639</name>
</gene>
<comment type="caution">
    <text evidence="2">The sequence shown here is derived from an EMBL/GenBank/DDBJ whole genome shotgun (WGS) entry which is preliminary data.</text>
</comment>
<feature type="compositionally biased region" description="Polar residues" evidence="1">
    <location>
        <begin position="92"/>
        <end position="106"/>
    </location>
</feature>
<dbReference type="AlphaFoldDB" id="A0A9P4YQV8"/>
<feature type="compositionally biased region" description="Low complexity" evidence="1">
    <location>
        <begin position="187"/>
        <end position="198"/>
    </location>
</feature>